<reference evidence="2" key="1">
    <citation type="submission" date="2013-03" db="EMBL/GenBank/DDBJ databases">
        <title>The Genome Sequence of Anopheles dirus WRAIR2.</title>
        <authorList>
            <consortium name="The Broad Institute Genomics Platform"/>
            <person name="Neafsey D.E."/>
            <person name="Walton C."/>
            <person name="Walker B."/>
            <person name="Young S.K."/>
            <person name="Zeng Q."/>
            <person name="Gargeya S."/>
            <person name="Fitzgerald M."/>
            <person name="Haas B."/>
            <person name="Abouelleil A."/>
            <person name="Allen A.W."/>
            <person name="Alvarado L."/>
            <person name="Arachchi H.M."/>
            <person name="Berlin A.M."/>
            <person name="Chapman S.B."/>
            <person name="Gainer-Dewar J."/>
            <person name="Goldberg J."/>
            <person name="Griggs A."/>
            <person name="Gujja S."/>
            <person name="Hansen M."/>
            <person name="Howarth C."/>
            <person name="Imamovic A."/>
            <person name="Ireland A."/>
            <person name="Larimer J."/>
            <person name="McCowan C."/>
            <person name="Murphy C."/>
            <person name="Pearson M."/>
            <person name="Poon T.W."/>
            <person name="Priest M."/>
            <person name="Roberts A."/>
            <person name="Saif S."/>
            <person name="Shea T."/>
            <person name="Sisk P."/>
            <person name="Sykes S."/>
            <person name="Wortman J."/>
            <person name="Nusbaum C."/>
            <person name="Birren B."/>
        </authorList>
    </citation>
    <scope>NUCLEOTIDE SEQUENCE [LARGE SCALE GENOMIC DNA]</scope>
    <source>
        <strain evidence="2">WRAIR2</strain>
    </source>
</reference>
<evidence type="ECO:0000313" key="1">
    <source>
        <dbReference type="EnsemblMetazoa" id="ADIR009730-PA"/>
    </source>
</evidence>
<dbReference type="SUPFAM" id="SSF56672">
    <property type="entry name" value="DNA/RNA polymerases"/>
    <property type="match status" value="1"/>
</dbReference>
<dbReference type="EnsemblMetazoa" id="ADIR009730-RA">
    <property type="protein sequence ID" value="ADIR009730-PA"/>
    <property type="gene ID" value="ADIR009730"/>
</dbReference>
<sequence length="376" mass="42338">MFVNTVFGWIAAGPRQRAVAEASTFCSQVSLEKQIELFFATEEIQPVSSFTQEEKDCEQYFQQQHFRDEEGRYIVKLPFRTSGSCMLATRVLQQLASDEGGSFPLGKKALCADFYVDDLLSGADNDHEAEQLVSELRQLLRKGGFTLKKWNTNRPNVLRGIPKNEKVLSTVQLECISKIKVARHVFGAKGSLVELHCFCDASEAAYGGCIYVRSIGPDGIVKVELLASKSKPAPLKRVSLAKLELCAAVLVSKLYDAIRKPLKIDVSEVIFWSDSTIVLAWLESPPYNWTTYVANRVSQVQDLSKGHKWLHVKGMDNPADDVSRGLFPEELMNKSRWFHGPQWLKQSSSQWVGEQTLKMSPEKVPERRKIVMMVST</sequence>
<accession>A0A182NPZ5</accession>
<evidence type="ECO:0008006" key="3">
    <source>
        <dbReference type="Google" id="ProtNLM"/>
    </source>
</evidence>
<dbReference type="AlphaFoldDB" id="A0A182NPZ5"/>
<organism evidence="1 2">
    <name type="scientific">Anopheles dirus</name>
    <dbReference type="NCBI Taxonomy" id="7168"/>
    <lineage>
        <taxon>Eukaryota</taxon>
        <taxon>Metazoa</taxon>
        <taxon>Ecdysozoa</taxon>
        <taxon>Arthropoda</taxon>
        <taxon>Hexapoda</taxon>
        <taxon>Insecta</taxon>
        <taxon>Pterygota</taxon>
        <taxon>Neoptera</taxon>
        <taxon>Endopterygota</taxon>
        <taxon>Diptera</taxon>
        <taxon>Nematocera</taxon>
        <taxon>Culicoidea</taxon>
        <taxon>Culicidae</taxon>
        <taxon>Anophelinae</taxon>
        <taxon>Anopheles</taxon>
    </lineage>
</organism>
<dbReference type="PANTHER" id="PTHR47331">
    <property type="entry name" value="PHD-TYPE DOMAIN-CONTAINING PROTEIN"/>
    <property type="match status" value="1"/>
</dbReference>
<proteinExistence type="predicted"/>
<reference evidence="1" key="2">
    <citation type="submission" date="2020-05" db="UniProtKB">
        <authorList>
            <consortium name="EnsemblMetazoa"/>
        </authorList>
    </citation>
    <scope>IDENTIFICATION</scope>
    <source>
        <strain evidence="1">WRAIR2</strain>
    </source>
</reference>
<dbReference type="InterPro" id="IPR043502">
    <property type="entry name" value="DNA/RNA_pol_sf"/>
</dbReference>
<name>A0A182NPZ5_9DIPT</name>
<dbReference type="GO" id="GO:0071897">
    <property type="term" value="P:DNA biosynthetic process"/>
    <property type="evidence" value="ECO:0007669"/>
    <property type="project" value="UniProtKB-ARBA"/>
</dbReference>
<keyword evidence="2" id="KW-1185">Reference proteome</keyword>
<dbReference type="Pfam" id="PF05380">
    <property type="entry name" value="Peptidase_A17"/>
    <property type="match status" value="1"/>
</dbReference>
<dbReference type="VEuPathDB" id="VectorBase:ADIR009730"/>
<dbReference type="InterPro" id="IPR008042">
    <property type="entry name" value="Retrotrans_Pao"/>
</dbReference>
<protein>
    <recommendedName>
        <fullName evidence="3">Reverse transcriptase domain-containing protein</fullName>
    </recommendedName>
</protein>
<dbReference type="STRING" id="7168.A0A182NPZ5"/>
<evidence type="ECO:0000313" key="2">
    <source>
        <dbReference type="Proteomes" id="UP000075884"/>
    </source>
</evidence>
<dbReference type="Proteomes" id="UP000075884">
    <property type="component" value="Unassembled WGS sequence"/>
</dbReference>